<dbReference type="InterPro" id="IPR004090">
    <property type="entry name" value="Chemotax_Me-accpt_rcpt"/>
</dbReference>
<evidence type="ECO:0000256" key="1">
    <source>
        <dbReference type="ARBA" id="ARBA00004236"/>
    </source>
</evidence>
<sequence length="532" mass="57439">MSTAVIRQPKACLLHALALAALLLTYQQLQLSPYVAMPAVLLLALWPWLGPWQRRAEDDATASASAEHFSELSRSLSQHTCHNALSAAQVAHAVQQLADKLQSQLSAIEQIGEGADAITDTEQDSAQRAEQTLAAAQRVRQSSATGQQELQLAIGRMQQLSAQTAASRELIDGLSSRTEQIEQVTQVIQSIASQTNLLALNAAIEAARAGEQGRGFAVVADEVRNLAARTASATEEVGQMVSDIRQQSAAVVSHIQQQANELDQAAGQIEQTGEQLQGIAELAVDVESQVAQISAGTANNHERLASLLVAVEQLRSDVRASEGQTRQLGGAAEQLVGQAETVSEQLAGVGLDDYHQRIYDLAREGAAAISAQFEADIQAGRVSLSDLFDRQYQAIANSFPAKYTTRFDRYADQVLPGIQEPLLRRHPGLVFAIASTPEGYVPTHNQAFNHPPVGDRVVDTAKSRSKRLFNDRTGIRCGSHQQPLLLQTYTRDTGELMHDLSVPIQVQGRHWGGLRLGYKPESARDRPSCAAG</sequence>
<organism evidence="12 13">
    <name type="scientific">Pseudomonas taeanensis MS-3</name>
    <dbReference type="NCBI Taxonomy" id="1395571"/>
    <lineage>
        <taxon>Bacteria</taxon>
        <taxon>Pseudomonadati</taxon>
        <taxon>Pseudomonadota</taxon>
        <taxon>Gammaproteobacteria</taxon>
        <taxon>Pseudomonadales</taxon>
        <taxon>Pseudomonadaceae</taxon>
        <taxon>Pseudomonas</taxon>
    </lineage>
</organism>
<keyword evidence="13" id="KW-1185">Reference proteome</keyword>
<evidence type="ECO:0000259" key="11">
    <source>
        <dbReference type="PROSITE" id="PS50111"/>
    </source>
</evidence>
<evidence type="ECO:0000256" key="9">
    <source>
        <dbReference type="ARBA" id="ARBA00029447"/>
    </source>
</evidence>
<dbReference type="GO" id="GO:0006935">
    <property type="term" value="P:chemotaxis"/>
    <property type="evidence" value="ECO:0007669"/>
    <property type="project" value="UniProtKB-KW"/>
</dbReference>
<dbReference type="Pfam" id="PF00015">
    <property type="entry name" value="MCPsignal"/>
    <property type="match status" value="1"/>
</dbReference>
<dbReference type="PROSITE" id="PS50111">
    <property type="entry name" value="CHEMOTAXIS_TRANSDUC_2"/>
    <property type="match status" value="1"/>
</dbReference>
<evidence type="ECO:0000256" key="6">
    <source>
        <dbReference type="ARBA" id="ARBA00022989"/>
    </source>
</evidence>
<proteinExistence type="inferred from homology"/>
<keyword evidence="4" id="KW-0145">Chemotaxis</keyword>
<comment type="caution">
    <text evidence="12">The sequence shown here is derived from an EMBL/GenBank/DDBJ whole genome shotgun (WGS) entry which is preliminary data.</text>
</comment>
<keyword evidence="3" id="KW-0488">Methylation</keyword>
<dbReference type="SMART" id="SM00283">
    <property type="entry name" value="MA"/>
    <property type="match status" value="1"/>
</dbReference>
<dbReference type="PANTHER" id="PTHR32089">
    <property type="entry name" value="METHYL-ACCEPTING CHEMOTAXIS PROTEIN MCPB"/>
    <property type="match status" value="1"/>
</dbReference>
<dbReference type="Proteomes" id="UP000030063">
    <property type="component" value="Unassembled WGS sequence"/>
</dbReference>
<evidence type="ECO:0000313" key="13">
    <source>
        <dbReference type="Proteomes" id="UP000030063"/>
    </source>
</evidence>
<evidence type="ECO:0000313" key="12">
    <source>
        <dbReference type="EMBL" id="KFX70748.1"/>
    </source>
</evidence>
<comment type="similarity">
    <text evidence="9">Belongs to the methyl-accepting chemotaxis (MCP) protein family.</text>
</comment>
<dbReference type="CDD" id="cd11386">
    <property type="entry name" value="MCP_signal"/>
    <property type="match status" value="1"/>
</dbReference>
<dbReference type="PANTHER" id="PTHR32089:SF120">
    <property type="entry name" value="METHYL-ACCEPTING CHEMOTAXIS PROTEIN TLPQ"/>
    <property type="match status" value="1"/>
</dbReference>
<reference evidence="12 13" key="1">
    <citation type="journal article" date="2014" name="Genome Announc.">
        <title>Draft Genome Sequence of Petroleum Oil-Degrading Marine Bacterium Pseudomonas taeanensis Strain MS-3, Isolated from a Crude Oil-Contaminated Seashore.</title>
        <authorList>
            <person name="Lee S.Y."/>
            <person name="Kim S.H."/>
            <person name="Lee D.G."/>
            <person name="Shin S."/>
            <person name="Yun S.H."/>
            <person name="Choi C.W."/>
            <person name="Chung Y.H."/>
            <person name="Choi J.S."/>
            <person name="Kahng H.Y."/>
            <person name="Kim S.I."/>
        </authorList>
    </citation>
    <scope>NUCLEOTIDE SEQUENCE [LARGE SCALE GENOMIC DNA]</scope>
    <source>
        <strain evidence="12 13">MS-3</strain>
    </source>
</reference>
<dbReference type="InterPro" id="IPR004089">
    <property type="entry name" value="MCPsignal_dom"/>
</dbReference>
<dbReference type="PRINTS" id="PR00260">
    <property type="entry name" value="CHEMTRNSDUCR"/>
</dbReference>
<name>A0A0A1YP61_9PSED</name>
<dbReference type="EMBL" id="AWSQ01000001">
    <property type="protein sequence ID" value="KFX70748.1"/>
    <property type="molecule type" value="Genomic_DNA"/>
</dbReference>
<dbReference type="SUPFAM" id="SSF58104">
    <property type="entry name" value="Methyl-accepting chemotaxis protein (MCP) signaling domain"/>
    <property type="match status" value="1"/>
</dbReference>
<comment type="subcellular location">
    <subcellularLocation>
        <location evidence="1">Cell membrane</location>
    </subcellularLocation>
</comment>
<feature type="domain" description="Methyl-accepting transducer" evidence="11">
    <location>
        <begin position="79"/>
        <end position="315"/>
    </location>
</feature>
<evidence type="ECO:0000256" key="8">
    <source>
        <dbReference type="ARBA" id="ARBA00023224"/>
    </source>
</evidence>
<keyword evidence="8 10" id="KW-0807">Transducer</keyword>
<protein>
    <submittedName>
        <fullName evidence="12">Chemotaxis protein</fullName>
    </submittedName>
</protein>
<evidence type="ECO:0000256" key="3">
    <source>
        <dbReference type="ARBA" id="ARBA00022481"/>
    </source>
</evidence>
<dbReference type="GO" id="GO:0007165">
    <property type="term" value="P:signal transduction"/>
    <property type="evidence" value="ECO:0007669"/>
    <property type="project" value="UniProtKB-KW"/>
</dbReference>
<evidence type="ECO:0000256" key="5">
    <source>
        <dbReference type="ARBA" id="ARBA00022692"/>
    </source>
</evidence>
<accession>A0A0A1YP61</accession>
<keyword evidence="7" id="KW-0472">Membrane</keyword>
<dbReference type="AlphaFoldDB" id="A0A0A1YP61"/>
<gene>
    <name evidence="12" type="ORF">TMS3_0102045</name>
</gene>
<dbReference type="eggNOG" id="COG0840">
    <property type="taxonomic scope" value="Bacteria"/>
</dbReference>
<keyword evidence="5" id="KW-0812">Transmembrane</keyword>
<dbReference type="GO" id="GO:0005886">
    <property type="term" value="C:plasma membrane"/>
    <property type="evidence" value="ECO:0007669"/>
    <property type="project" value="UniProtKB-SubCell"/>
</dbReference>
<evidence type="ECO:0000256" key="2">
    <source>
        <dbReference type="ARBA" id="ARBA00022475"/>
    </source>
</evidence>
<dbReference type="OrthoDB" id="2489132at2"/>
<dbReference type="Gene3D" id="1.10.287.950">
    <property type="entry name" value="Methyl-accepting chemotaxis protein"/>
    <property type="match status" value="1"/>
</dbReference>
<dbReference type="GO" id="GO:0004888">
    <property type="term" value="F:transmembrane signaling receptor activity"/>
    <property type="evidence" value="ECO:0007669"/>
    <property type="project" value="InterPro"/>
</dbReference>
<dbReference type="STRING" id="1395571.TMS3_0102045"/>
<evidence type="ECO:0000256" key="7">
    <source>
        <dbReference type="ARBA" id="ARBA00023136"/>
    </source>
</evidence>
<evidence type="ECO:0000256" key="10">
    <source>
        <dbReference type="PROSITE-ProRule" id="PRU00284"/>
    </source>
</evidence>
<evidence type="ECO:0000256" key="4">
    <source>
        <dbReference type="ARBA" id="ARBA00022500"/>
    </source>
</evidence>
<keyword evidence="2" id="KW-1003">Cell membrane</keyword>
<keyword evidence="6" id="KW-1133">Transmembrane helix</keyword>